<evidence type="ECO:0000313" key="1">
    <source>
        <dbReference type="EMBL" id="PIT91178.1"/>
    </source>
</evidence>
<dbReference type="EMBL" id="PFBJ01000007">
    <property type="protein sequence ID" value="PIT91178.1"/>
    <property type="molecule type" value="Genomic_DNA"/>
</dbReference>
<evidence type="ECO:0000313" key="2">
    <source>
        <dbReference type="Proteomes" id="UP000228809"/>
    </source>
</evidence>
<comment type="caution">
    <text evidence="1">The sequence shown here is derived from an EMBL/GenBank/DDBJ whole genome shotgun (WGS) entry which is preliminary data.</text>
</comment>
<reference evidence="2" key="1">
    <citation type="submission" date="2017-09" db="EMBL/GenBank/DDBJ databases">
        <title>Depth-based differentiation of microbial function through sediment-hosted aquifers and enrichment of novel symbionts in the deep terrestrial subsurface.</title>
        <authorList>
            <person name="Probst A.J."/>
            <person name="Ladd B."/>
            <person name="Jarett J.K."/>
            <person name="Geller-Mcgrath D.E."/>
            <person name="Sieber C.M.K."/>
            <person name="Emerson J.B."/>
            <person name="Anantharaman K."/>
            <person name="Thomas B.C."/>
            <person name="Malmstrom R."/>
            <person name="Stieglmeier M."/>
            <person name="Klingl A."/>
            <person name="Woyke T."/>
            <person name="Ryan C.M."/>
            <person name="Banfield J.F."/>
        </authorList>
    </citation>
    <scope>NUCLEOTIDE SEQUENCE [LARGE SCALE GENOMIC DNA]</scope>
</reference>
<name>A0A2M6WEG3_9BACT</name>
<proteinExistence type="predicted"/>
<protein>
    <submittedName>
        <fullName evidence="1">Uncharacterized protein</fullName>
    </submittedName>
</protein>
<dbReference type="Proteomes" id="UP000228809">
    <property type="component" value="Unassembled WGS sequence"/>
</dbReference>
<gene>
    <name evidence="1" type="ORF">COU17_01570</name>
</gene>
<organism evidence="1 2">
    <name type="scientific">Candidatus Kaiserbacteria bacterium CG10_big_fil_rev_8_21_14_0_10_49_17</name>
    <dbReference type="NCBI Taxonomy" id="1974609"/>
    <lineage>
        <taxon>Bacteria</taxon>
        <taxon>Candidatus Kaiseribacteriota</taxon>
    </lineage>
</organism>
<sequence>MLPEEYTAWEVAMKRGLLVALLCIIFSPNHARAHGEYKWIADMRFVNWFGKQCCGPSDCFKVRLIAHNCDAPLRSNEKCTAIIEYKGKGISLPIARGSVHFYSKDGNVWMCGYYNDVTYGTGHSARCLFIPRQLGKRKGHPTA</sequence>
<dbReference type="AlphaFoldDB" id="A0A2M6WEG3"/>
<accession>A0A2M6WEG3</accession>